<evidence type="ECO:0000256" key="5">
    <source>
        <dbReference type="ARBA" id="ARBA00023295"/>
    </source>
</evidence>
<gene>
    <name evidence="7" type="ORF">AMON00008_LOCUS56224</name>
</gene>
<dbReference type="GO" id="GO:0008422">
    <property type="term" value="F:beta-glucosidase activity"/>
    <property type="evidence" value="ECO:0007669"/>
    <property type="project" value="UniProtKB-EC"/>
</dbReference>
<dbReference type="Gene3D" id="3.20.20.80">
    <property type="entry name" value="Glycosidases"/>
    <property type="match status" value="1"/>
</dbReference>
<accession>A0A7S4STC7</accession>
<dbReference type="InterPro" id="IPR001360">
    <property type="entry name" value="Glyco_hydro_1"/>
</dbReference>
<dbReference type="EC" id="3.2.1.21" evidence="3"/>
<dbReference type="PROSITE" id="PS00653">
    <property type="entry name" value="GLYCOSYL_HYDROL_F1_2"/>
    <property type="match status" value="1"/>
</dbReference>
<dbReference type="EMBL" id="HBNR01078847">
    <property type="protein sequence ID" value="CAE4655495.1"/>
    <property type="molecule type" value="Transcribed_RNA"/>
</dbReference>
<dbReference type="SUPFAM" id="SSF51445">
    <property type="entry name" value="(Trans)glycosidases"/>
    <property type="match status" value="1"/>
</dbReference>
<dbReference type="InterPro" id="IPR017853">
    <property type="entry name" value="GH"/>
</dbReference>
<dbReference type="InterPro" id="IPR033132">
    <property type="entry name" value="GH_1_N_CS"/>
</dbReference>
<protein>
    <recommendedName>
        <fullName evidence="3">beta-glucosidase</fullName>
        <ecNumber evidence="3">3.2.1.21</ecNumber>
    </recommendedName>
</protein>
<evidence type="ECO:0000256" key="3">
    <source>
        <dbReference type="ARBA" id="ARBA00012744"/>
    </source>
</evidence>
<dbReference type="Pfam" id="PF00232">
    <property type="entry name" value="Glyco_hydro_1"/>
    <property type="match status" value="2"/>
</dbReference>
<dbReference type="PANTHER" id="PTHR10353:SF36">
    <property type="entry name" value="LP05116P"/>
    <property type="match status" value="1"/>
</dbReference>
<evidence type="ECO:0000256" key="1">
    <source>
        <dbReference type="ARBA" id="ARBA00000448"/>
    </source>
</evidence>
<name>A0A7S4STC7_9DINO</name>
<evidence type="ECO:0000313" key="7">
    <source>
        <dbReference type="EMBL" id="CAE4655495.1"/>
    </source>
</evidence>
<sequence>MPGGDGELWKVVGGAKSGGIMVRFGVDTDSPAQKERLATGAIVRQLKLQGDRLRYEKVEGAGPDTGWISIKFKGADTAVMLNPPKEVTSAAPACQDGFLEFPPDFTWGVATAAYQIEGAANEGGRKPSIWDQFAKTEGKTKRGATGDVACDHYHRWRTDVEILAKLGLGAYRFSISWSRLLPDGDGPVNAVGAKFYSDLIDALLEHGITPWVTIYHWDLPMALQNRFRGWLGPKEEITRAFGHFARTCFELFGDRVKHWVTLNEPGCTSVLGFAVGGKFAPGFDEGHPSLKEGMQEYHCAHNLLLAHAEAARIYRADFKERQGGLLGIAFNAAFKRAKQLERSEDAAAARRAMEFELGWFAGPLFKGDYPASMVECCKERLPKFTKEEKALLLGSCDFFGINNYFSGLCLNLTSAKQQGFKMPNKGFHDDQNAYTVDDDAWERTDQGWAIVPWGFRDLLLYIQEQFKPPCGIIVTENGCAHERDQSKEHDEQEGVLVPRPYDAAAAVPEDLDGETYDDPDRVRYYRAHLAAVHAARAKGADVRGYFAWSFMDNFEWEDGYDNRFGIVRVDYQTQRRTIKASARFLAEVAKNRGLEAPPKSEQYKGLVF</sequence>
<evidence type="ECO:0000256" key="6">
    <source>
        <dbReference type="RuleBase" id="RU003690"/>
    </source>
</evidence>
<proteinExistence type="inferred from homology"/>
<dbReference type="GO" id="GO:0016052">
    <property type="term" value="P:carbohydrate catabolic process"/>
    <property type="evidence" value="ECO:0007669"/>
    <property type="project" value="UniProtKB-ARBA"/>
</dbReference>
<keyword evidence="5" id="KW-0326">Glycosidase</keyword>
<comment type="catalytic activity">
    <reaction evidence="1">
        <text>Hydrolysis of terminal, non-reducing beta-D-glucosyl residues with release of beta-D-glucose.</text>
        <dbReference type="EC" id="3.2.1.21"/>
    </reaction>
</comment>
<evidence type="ECO:0000256" key="2">
    <source>
        <dbReference type="ARBA" id="ARBA00010838"/>
    </source>
</evidence>
<keyword evidence="4" id="KW-0378">Hydrolase</keyword>
<reference evidence="7" key="1">
    <citation type="submission" date="2021-01" db="EMBL/GenBank/DDBJ databases">
        <authorList>
            <person name="Corre E."/>
            <person name="Pelletier E."/>
            <person name="Niang G."/>
            <person name="Scheremetjew M."/>
            <person name="Finn R."/>
            <person name="Kale V."/>
            <person name="Holt S."/>
            <person name="Cochrane G."/>
            <person name="Meng A."/>
            <person name="Brown T."/>
            <person name="Cohen L."/>
        </authorList>
    </citation>
    <scope>NUCLEOTIDE SEQUENCE</scope>
    <source>
        <strain evidence="7">CCMP3105</strain>
    </source>
</reference>
<dbReference type="PANTHER" id="PTHR10353">
    <property type="entry name" value="GLYCOSYL HYDROLASE"/>
    <property type="match status" value="1"/>
</dbReference>
<comment type="similarity">
    <text evidence="2 6">Belongs to the glycosyl hydrolase 1 family.</text>
</comment>
<dbReference type="PRINTS" id="PR00131">
    <property type="entry name" value="GLHYDRLASE1"/>
</dbReference>
<dbReference type="AlphaFoldDB" id="A0A7S4STC7"/>
<dbReference type="FunFam" id="3.20.20.80:FF:000011">
    <property type="entry name" value="Cytosolic beta-glucosidase"/>
    <property type="match status" value="1"/>
</dbReference>
<organism evidence="7">
    <name type="scientific">Alexandrium monilatum</name>
    <dbReference type="NCBI Taxonomy" id="311494"/>
    <lineage>
        <taxon>Eukaryota</taxon>
        <taxon>Sar</taxon>
        <taxon>Alveolata</taxon>
        <taxon>Dinophyceae</taxon>
        <taxon>Gonyaulacales</taxon>
        <taxon>Pyrocystaceae</taxon>
        <taxon>Alexandrium</taxon>
    </lineage>
</organism>
<evidence type="ECO:0000256" key="4">
    <source>
        <dbReference type="ARBA" id="ARBA00022801"/>
    </source>
</evidence>